<sequence>MLPGMGGMESITASEEVELIRSGLAAGFEAADREFLALAGQYGWGDGATALVALVCHGFEADLAAGTPGTVPSAPGGQAKLFAAWCGTGRMLLLRGRQAISCSREHLCAREDERARLAAAGALLVQDHRGAWWAGRPDRPELVRNRQQGYEDAAGPRCTTAASRGFGDLLLKQPPAPVLTARARGRLALAARARAGGAQGLPRWGGAPSPSGPGAFQHSPDVHVVDLVPEDWAIVLAGHWLTSRLSEQEVADICWDAMAVQGGGPVEAAQALTRHALHRGAEGNATAIVMRLGWRPTATCTGCVLGRAAAAPGLPQELWRQYGVNVLPARGRSMVREVAPQPATAFRPFGPEDEQRLLDMRGQSVPAERNPGVRFVPNFLDPGEGRGGRARRGGAGPDLQVRLGHGGLHELRAGGAGWPGERRGGAGAAGDDARRAIVPDPKGTPGPMRRITGRTEDEARQHPPPWGYGAEFRPEALPLHLSSVVERIRSLEGFPLGPLRDVTINSRTSSVCRLDPHIDPLKDGANCFILTLLSGAVLTFSPVAALRSEADRATNPAAFGMRSFTDLRKKTWTASSAAGPSCTSPATPGTAGRTRSARASRWSCPSRTAALQDQGLHQRLVGHSREHPAAQGPGRTGRTGKSQDGGVSSFWAPGGSRWSQGR</sequence>
<dbReference type="EMBL" id="CAUYUJ010013747">
    <property type="protein sequence ID" value="CAK0836681.1"/>
    <property type="molecule type" value="Genomic_DNA"/>
</dbReference>
<comment type="caution">
    <text evidence="3">The sequence shown here is derived from an EMBL/GenBank/DDBJ whole genome shotgun (WGS) entry which is preliminary data.</text>
</comment>
<dbReference type="SUPFAM" id="SSF81606">
    <property type="entry name" value="PP2C-like"/>
    <property type="match status" value="1"/>
</dbReference>
<gene>
    <name evidence="3" type="ORF">PCOR1329_LOCUS33108</name>
</gene>
<dbReference type="PANTHER" id="PTHR47992">
    <property type="entry name" value="PROTEIN PHOSPHATASE"/>
    <property type="match status" value="1"/>
</dbReference>
<accession>A0ABN9SVW6</accession>
<feature type="region of interest" description="Disordered" evidence="1">
    <location>
        <begin position="623"/>
        <end position="662"/>
    </location>
</feature>
<feature type="compositionally biased region" description="Low complexity" evidence="1">
    <location>
        <begin position="586"/>
        <end position="601"/>
    </location>
</feature>
<feature type="region of interest" description="Disordered" evidence="1">
    <location>
        <begin position="366"/>
        <end position="395"/>
    </location>
</feature>
<evidence type="ECO:0000313" key="4">
    <source>
        <dbReference type="Proteomes" id="UP001189429"/>
    </source>
</evidence>
<feature type="region of interest" description="Disordered" evidence="1">
    <location>
        <begin position="575"/>
        <end position="601"/>
    </location>
</feature>
<organism evidence="3 4">
    <name type="scientific">Prorocentrum cordatum</name>
    <dbReference type="NCBI Taxonomy" id="2364126"/>
    <lineage>
        <taxon>Eukaryota</taxon>
        <taxon>Sar</taxon>
        <taxon>Alveolata</taxon>
        <taxon>Dinophyceae</taxon>
        <taxon>Prorocentrales</taxon>
        <taxon>Prorocentraceae</taxon>
        <taxon>Prorocentrum</taxon>
    </lineage>
</organism>
<dbReference type="Proteomes" id="UP001189429">
    <property type="component" value="Unassembled WGS sequence"/>
</dbReference>
<dbReference type="InterPro" id="IPR015655">
    <property type="entry name" value="PP2C"/>
</dbReference>
<dbReference type="Gene3D" id="3.60.40.10">
    <property type="entry name" value="PPM-type phosphatase domain"/>
    <property type="match status" value="1"/>
</dbReference>
<evidence type="ECO:0000259" key="2">
    <source>
        <dbReference type="PROSITE" id="PS51746"/>
    </source>
</evidence>
<dbReference type="PROSITE" id="PS51746">
    <property type="entry name" value="PPM_2"/>
    <property type="match status" value="1"/>
</dbReference>
<feature type="domain" description="PPM-type phosphatase" evidence="2">
    <location>
        <begin position="1"/>
        <end position="292"/>
    </location>
</feature>
<feature type="compositionally biased region" description="Polar residues" evidence="1">
    <location>
        <begin position="575"/>
        <end position="585"/>
    </location>
</feature>
<reference evidence="3" key="1">
    <citation type="submission" date="2023-10" db="EMBL/GenBank/DDBJ databases">
        <authorList>
            <person name="Chen Y."/>
            <person name="Shah S."/>
            <person name="Dougan E. K."/>
            <person name="Thang M."/>
            <person name="Chan C."/>
        </authorList>
    </citation>
    <scope>NUCLEOTIDE SEQUENCE [LARGE SCALE GENOMIC DNA]</scope>
</reference>
<proteinExistence type="predicted"/>
<evidence type="ECO:0000313" key="3">
    <source>
        <dbReference type="EMBL" id="CAK0836681.1"/>
    </source>
</evidence>
<keyword evidence="4" id="KW-1185">Reference proteome</keyword>
<feature type="region of interest" description="Disordered" evidence="1">
    <location>
        <begin position="412"/>
        <end position="463"/>
    </location>
</feature>
<dbReference type="InterPro" id="IPR001932">
    <property type="entry name" value="PPM-type_phosphatase-like_dom"/>
</dbReference>
<protein>
    <recommendedName>
        <fullName evidence="2">PPM-type phosphatase domain-containing protein</fullName>
    </recommendedName>
</protein>
<dbReference type="Pfam" id="PF00481">
    <property type="entry name" value="PP2C"/>
    <property type="match status" value="1"/>
</dbReference>
<name>A0ABN9SVW6_9DINO</name>
<evidence type="ECO:0000256" key="1">
    <source>
        <dbReference type="SAM" id="MobiDB-lite"/>
    </source>
</evidence>
<dbReference type="InterPro" id="IPR036457">
    <property type="entry name" value="PPM-type-like_dom_sf"/>
</dbReference>